<dbReference type="SUPFAM" id="SSF82771">
    <property type="entry name" value="GIY-YIG endonuclease"/>
    <property type="match status" value="1"/>
</dbReference>
<dbReference type="InterPro" id="IPR050190">
    <property type="entry name" value="UPF0213_domain"/>
</dbReference>
<dbReference type="Gene3D" id="3.40.1440.10">
    <property type="entry name" value="GIY-YIG endonuclease"/>
    <property type="match status" value="1"/>
</dbReference>
<evidence type="ECO:0000313" key="4">
    <source>
        <dbReference type="Proteomes" id="UP000245962"/>
    </source>
</evidence>
<accession>A0A2U0I2G6</accession>
<evidence type="ECO:0000256" key="1">
    <source>
        <dbReference type="ARBA" id="ARBA00007435"/>
    </source>
</evidence>
<dbReference type="PANTHER" id="PTHR34477:SF1">
    <property type="entry name" value="UPF0213 PROTEIN YHBQ"/>
    <property type="match status" value="1"/>
</dbReference>
<gene>
    <name evidence="3" type="ORF">DDV96_07890</name>
</gene>
<dbReference type="Pfam" id="PF01541">
    <property type="entry name" value="GIY-YIG"/>
    <property type="match status" value="1"/>
</dbReference>
<protein>
    <recommendedName>
        <fullName evidence="2">GIY-YIG domain-containing protein</fullName>
    </recommendedName>
</protein>
<dbReference type="OrthoDB" id="1495241at2"/>
<keyword evidence="4" id="KW-1185">Reference proteome</keyword>
<dbReference type="PROSITE" id="PS50164">
    <property type="entry name" value="GIY_YIG"/>
    <property type="match status" value="1"/>
</dbReference>
<dbReference type="InterPro" id="IPR035901">
    <property type="entry name" value="GIY-YIG_endonuc_sf"/>
</dbReference>
<dbReference type="CDD" id="cd10456">
    <property type="entry name" value="GIY-YIG_UPF0213"/>
    <property type="match status" value="1"/>
</dbReference>
<comment type="caution">
    <text evidence="3">The sequence shown here is derived from an EMBL/GenBank/DDBJ whole genome shotgun (WGS) entry which is preliminary data.</text>
</comment>
<name>A0A2U0I2G6_9FLAO</name>
<evidence type="ECO:0000259" key="2">
    <source>
        <dbReference type="PROSITE" id="PS50164"/>
    </source>
</evidence>
<dbReference type="Proteomes" id="UP000245962">
    <property type="component" value="Unassembled WGS sequence"/>
</dbReference>
<comment type="similarity">
    <text evidence="1">Belongs to the UPF0213 family.</text>
</comment>
<dbReference type="PANTHER" id="PTHR34477">
    <property type="entry name" value="UPF0213 PROTEIN YHBQ"/>
    <property type="match status" value="1"/>
</dbReference>
<dbReference type="AlphaFoldDB" id="A0A2U0I2G6"/>
<reference evidence="3 4" key="1">
    <citation type="submission" date="2018-04" db="EMBL/GenBank/DDBJ databases">
        <title>Marixanthomonas spongiae HN-E44 sp. nov., isolated from a marine sponge.</title>
        <authorList>
            <person name="Luo L."/>
            <person name="Zhuang L."/>
        </authorList>
    </citation>
    <scope>NUCLEOTIDE SEQUENCE [LARGE SCALE GENOMIC DNA]</scope>
    <source>
        <strain evidence="3 4">HN-E44</strain>
    </source>
</reference>
<dbReference type="InterPro" id="IPR000305">
    <property type="entry name" value="GIY-YIG_endonuc"/>
</dbReference>
<sequence length="98" mass="11885">MVKAYTYILQCFDDTFYVGSTKYLEKRIEQHQNAEGSEYTKRRLPVTLFYYEEYDRIDHAFYREKQLQGWSRKKKLALMGGDLELLPELAKKIFRENE</sequence>
<proteinExistence type="inferred from homology"/>
<feature type="domain" description="GIY-YIG" evidence="2">
    <location>
        <begin position="2"/>
        <end position="77"/>
    </location>
</feature>
<dbReference type="RefSeq" id="WP_116694204.1">
    <property type="nucleotide sequence ID" value="NZ_QEHR01000004.1"/>
</dbReference>
<evidence type="ECO:0000313" key="3">
    <source>
        <dbReference type="EMBL" id="PVW15311.1"/>
    </source>
</evidence>
<organism evidence="3 4">
    <name type="scientific">Marixanthomonas spongiae</name>
    <dbReference type="NCBI Taxonomy" id="2174845"/>
    <lineage>
        <taxon>Bacteria</taxon>
        <taxon>Pseudomonadati</taxon>
        <taxon>Bacteroidota</taxon>
        <taxon>Flavobacteriia</taxon>
        <taxon>Flavobacteriales</taxon>
        <taxon>Flavobacteriaceae</taxon>
        <taxon>Marixanthomonas</taxon>
    </lineage>
</organism>
<dbReference type="EMBL" id="QEHR01000004">
    <property type="protein sequence ID" value="PVW15311.1"/>
    <property type="molecule type" value="Genomic_DNA"/>
</dbReference>